<protein>
    <recommendedName>
        <fullName evidence="8">S1 motif domain-containing protein</fullName>
    </recommendedName>
</protein>
<dbReference type="InterPro" id="IPR036388">
    <property type="entry name" value="WH-like_DNA-bd_sf"/>
</dbReference>
<dbReference type="PIRSF" id="PIRSF012524">
    <property type="entry name" value="YitL_S1"/>
    <property type="match status" value="1"/>
</dbReference>
<comment type="similarity">
    <text evidence="1">Belongs to the CvfB family.</text>
</comment>
<sequence>MKMKIGAVQTMQVIRQTEAGYILQNDVFLPNEAAETKLTKGEKADVFLYNDRKGAILATTTHPLVQVDEFDWAEVVDVVSGLGVFVDIGIEKEMLVSQDDLPLFESVWPVEGDMLFVTLTADKKNRLRATPATEQIFEEHWNLASTDLLNQSINGRIYHTNKEGSAMISKNSYRGFIHHTERKQEPRLGEWVEGRIIDVKEEGTLNVSLRPLKQEGMHEDADAILNYLEQNDGLMHFSDKSDPEDIRGTFSISKAAFKRALGRLMKEGKVKQSDGKTYLI</sequence>
<evidence type="ECO:0000313" key="7">
    <source>
        <dbReference type="Proteomes" id="UP000050331"/>
    </source>
</evidence>
<evidence type="ECO:0000259" key="4">
    <source>
        <dbReference type="Pfam" id="PF21191"/>
    </source>
</evidence>
<dbReference type="InterPro" id="IPR014464">
    <property type="entry name" value="CvfB_fam"/>
</dbReference>
<reference evidence="6 7" key="1">
    <citation type="submission" date="2016-01" db="EMBL/GenBank/DDBJ databases">
        <title>Complete genome sequence of strain Lentibacillus amyloliquefaciens LAM0015T isolated from saline sediment.</title>
        <authorList>
            <person name="Wang J.-L."/>
            <person name="He M.-X."/>
        </authorList>
    </citation>
    <scope>NUCLEOTIDE SEQUENCE [LARGE SCALE GENOMIC DNA]</scope>
    <source>
        <strain evidence="6 7">LAM0015</strain>
    </source>
</reference>
<dbReference type="InterPro" id="IPR039566">
    <property type="entry name" value="CvfB_S1_st"/>
</dbReference>
<feature type="domain" description="Conserved virulence factor B-like winged helix" evidence="3">
    <location>
        <begin position="223"/>
        <end position="279"/>
    </location>
</feature>
<dbReference type="InterPro" id="IPR012340">
    <property type="entry name" value="NA-bd_OB-fold"/>
</dbReference>
<accession>A0A0U3NUR7</accession>
<proteinExistence type="inferred from homology"/>
<dbReference type="Pfam" id="PF17783">
    <property type="entry name" value="WHD_CvfB"/>
    <property type="match status" value="1"/>
</dbReference>
<dbReference type="Proteomes" id="UP000050331">
    <property type="component" value="Chromosome"/>
</dbReference>
<evidence type="ECO:0000256" key="1">
    <source>
        <dbReference type="PIRNR" id="PIRNR012524"/>
    </source>
</evidence>
<feature type="domain" description="Conserved virulence factor B first S1" evidence="2">
    <location>
        <begin position="5"/>
        <end position="60"/>
    </location>
</feature>
<dbReference type="Pfam" id="PF21191">
    <property type="entry name" value="CvfB_1st"/>
    <property type="match status" value="1"/>
</dbReference>
<evidence type="ECO:0000259" key="3">
    <source>
        <dbReference type="Pfam" id="PF17783"/>
    </source>
</evidence>
<dbReference type="InterPro" id="IPR040764">
    <property type="entry name" value="CvfB_WH"/>
</dbReference>
<dbReference type="PANTHER" id="PTHR37296">
    <property type="entry name" value="CONSERVED VIRULENCE FACTOR B"/>
    <property type="match status" value="1"/>
</dbReference>
<dbReference type="InterPro" id="IPR048588">
    <property type="entry name" value="CvfB_S1_2nd"/>
</dbReference>
<evidence type="ECO:0008006" key="8">
    <source>
        <dbReference type="Google" id="ProtNLM"/>
    </source>
</evidence>
<evidence type="ECO:0000313" key="6">
    <source>
        <dbReference type="EMBL" id="ALX50299.1"/>
    </source>
</evidence>
<dbReference type="Gene3D" id="2.40.50.140">
    <property type="entry name" value="Nucleic acid-binding proteins"/>
    <property type="match status" value="2"/>
</dbReference>
<gene>
    <name evidence="6" type="ORF">AOX59_17970</name>
</gene>
<evidence type="ECO:0000259" key="5">
    <source>
        <dbReference type="Pfam" id="PF21543"/>
    </source>
</evidence>
<dbReference type="Gene3D" id="1.10.10.10">
    <property type="entry name" value="Winged helix-like DNA-binding domain superfamily/Winged helix DNA-binding domain"/>
    <property type="match status" value="1"/>
</dbReference>
<feature type="domain" description="Conserved virulence factor B third S1" evidence="5">
    <location>
        <begin position="142"/>
        <end position="211"/>
    </location>
</feature>
<dbReference type="EMBL" id="CP013862">
    <property type="protein sequence ID" value="ALX50299.1"/>
    <property type="molecule type" value="Genomic_DNA"/>
</dbReference>
<feature type="domain" description="Conserved virulence factor B second S1" evidence="4">
    <location>
        <begin position="70"/>
        <end position="128"/>
    </location>
</feature>
<name>A0A0U3NUR7_9BACI</name>
<dbReference type="AlphaFoldDB" id="A0A0U3NUR7"/>
<dbReference type="PANTHER" id="PTHR37296:SF1">
    <property type="entry name" value="CONSERVED VIRULENCE FACTOR B"/>
    <property type="match status" value="1"/>
</dbReference>
<dbReference type="KEGG" id="lao:AOX59_17970"/>
<dbReference type="Pfam" id="PF13509">
    <property type="entry name" value="S1_2"/>
    <property type="match status" value="1"/>
</dbReference>
<keyword evidence="7" id="KW-1185">Reference proteome</keyword>
<evidence type="ECO:0000259" key="2">
    <source>
        <dbReference type="Pfam" id="PF13509"/>
    </source>
</evidence>
<dbReference type="Pfam" id="PF21543">
    <property type="entry name" value="CvfB_2nd"/>
    <property type="match status" value="1"/>
</dbReference>
<dbReference type="InterPro" id="IPR048587">
    <property type="entry name" value="CvfB_S1_3rd"/>
</dbReference>
<organism evidence="6 7">
    <name type="scientific">Lentibacillus amyloliquefaciens</name>
    <dbReference type="NCBI Taxonomy" id="1472767"/>
    <lineage>
        <taxon>Bacteria</taxon>
        <taxon>Bacillati</taxon>
        <taxon>Bacillota</taxon>
        <taxon>Bacilli</taxon>
        <taxon>Bacillales</taxon>
        <taxon>Bacillaceae</taxon>
        <taxon>Lentibacillus</taxon>
    </lineage>
</organism>